<keyword evidence="1" id="KW-0233">DNA recombination</keyword>
<dbReference type="RefSeq" id="WP_076775713.1">
    <property type="nucleotide sequence ID" value="NZ_KX258624.1"/>
</dbReference>
<name>A0A1B2RC45_BACTU</name>
<organism evidence="2">
    <name type="scientific">Bacillus thuringiensis</name>
    <dbReference type="NCBI Taxonomy" id="1428"/>
    <lineage>
        <taxon>Bacteria</taxon>
        <taxon>Bacillati</taxon>
        <taxon>Bacillota</taxon>
        <taxon>Bacilli</taxon>
        <taxon>Bacillales</taxon>
        <taxon>Bacillaceae</taxon>
        <taxon>Bacillus</taxon>
        <taxon>Bacillus cereus group</taxon>
    </lineage>
</organism>
<accession>A0A1B2RC45</accession>
<dbReference type="PANTHER" id="PTHR30349:SF64">
    <property type="entry name" value="PROPHAGE INTEGRASE INTD-RELATED"/>
    <property type="match status" value="1"/>
</dbReference>
<dbReference type="PANTHER" id="PTHR30349">
    <property type="entry name" value="PHAGE INTEGRASE-RELATED"/>
    <property type="match status" value="1"/>
</dbReference>
<dbReference type="InterPro" id="IPR011010">
    <property type="entry name" value="DNA_brk_join_enz"/>
</dbReference>
<dbReference type="CDD" id="cd01187">
    <property type="entry name" value="INT_tnpB_C_Tn554"/>
    <property type="match status" value="1"/>
</dbReference>
<dbReference type="EMBL" id="KX258624">
    <property type="protein sequence ID" value="AOB42208.1"/>
    <property type="molecule type" value="Genomic_DNA"/>
</dbReference>
<dbReference type="InterPro" id="IPR002104">
    <property type="entry name" value="Integrase_catalytic"/>
</dbReference>
<evidence type="ECO:0000256" key="1">
    <source>
        <dbReference type="ARBA" id="ARBA00023172"/>
    </source>
</evidence>
<sequence length="707" mass="83259">MKQTYQSDTEKLGFHERLQRELSSYSVKTIEKDGSVAIHHVKDPYFLVNDIWNVDFLKNIPQFQEMAKNHSKRRRRNMRFEINSATVNLEVKYVWYQKLFKDEWAIGTVFGGQATSLRRLTAFLNEKYSNLPSLLDLNIDQVEREWLFWLEQQGVLTQQTIQHMTYGELINKTPTATFLRVIHSKFLTLTDTREEWEKDRWDVRVLHGKYGINYNKTQTNYYLDFTKIEQVEMRQYFKKYFKQRLLSKNHFSWDTASIYLIYLPRFLSFIFSLEPTWTSLKGLKRSHMGLYIQWLHEYARNNLTQKNANPERYISHALTYTGKCLEDIQRYEYDIAPETPVRLLLFPEDKPKLKKKSIDQIDYIPEFVLEQLFAHIDDLHKEVIPVVWVAFKTGLRISDVLGLTSNCLERINSNYSIVTDIEKTYVQGHRIPIDEDLANILAVLIQQSQENSNQENNPEGFIFVRYRGVRKGRPYYQRWIREQLNTLAKQKNIVDENGKLFHFKTHQFRHTYAVKMLNGGADILTVQELMAHASPEMTLRYAKLLDDTKRKSFEAAFRNKSLHRFNSNGKVQEIKAGEDIPEDILQALWQNHKLNAMENNYGTCHARLSGDCPYMEEAPCLTCGKGGTPCKDLAIGFSDFDIGKYEDHIKRTSRNMELAKQHGREDIVEKGSRNLKRYEEILSKLQEGNVIFGRMERIKRKQGVENG</sequence>
<dbReference type="InterPro" id="IPR050090">
    <property type="entry name" value="Tyrosine_recombinase_XerCD"/>
</dbReference>
<dbReference type="GO" id="GO:0015074">
    <property type="term" value="P:DNA integration"/>
    <property type="evidence" value="ECO:0007669"/>
    <property type="project" value="InterPro"/>
</dbReference>
<dbReference type="GO" id="GO:0003677">
    <property type="term" value="F:DNA binding"/>
    <property type="evidence" value="ECO:0007669"/>
    <property type="project" value="InterPro"/>
</dbReference>
<geneLocation type="plasmid" evidence="2">
    <name>pFR260</name>
</geneLocation>
<dbReference type="PROSITE" id="PS51898">
    <property type="entry name" value="TYR_RECOMBINASE"/>
    <property type="match status" value="1"/>
</dbReference>
<dbReference type="GO" id="GO:0006310">
    <property type="term" value="P:DNA recombination"/>
    <property type="evidence" value="ECO:0007669"/>
    <property type="project" value="UniProtKB-KW"/>
</dbReference>
<dbReference type="InterPro" id="IPR013762">
    <property type="entry name" value="Integrase-like_cat_sf"/>
</dbReference>
<evidence type="ECO:0000313" key="2">
    <source>
        <dbReference type="EMBL" id="AOB42208.1"/>
    </source>
</evidence>
<keyword evidence="2" id="KW-0614">Plasmid</keyword>
<dbReference type="SUPFAM" id="SSF56349">
    <property type="entry name" value="DNA breaking-rejoining enzymes"/>
    <property type="match status" value="1"/>
</dbReference>
<dbReference type="Pfam" id="PF00589">
    <property type="entry name" value="Phage_integrase"/>
    <property type="match status" value="1"/>
</dbReference>
<dbReference type="Gene3D" id="1.10.443.10">
    <property type="entry name" value="Intergrase catalytic core"/>
    <property type="match status" value="1"/>
</dbReference>
<protein>
    <submittedName>
        <fullName evidence="2">Transposase</fullName>
    </submittedName>
</protein>
<gene>
    <name evidence="2" type="ORF">pFR260_111c</name>
</gene>
<proteinExistence type="predicted"/>
<reference evidence="2" key="1">
    <citation type="submission" date="2016-05" db="EMBL/GenBank/DDBJ databases">
        <title>Complete sequence and organization of pFR260, the Bacillus thuringiensis INTA Fr7-4 plasmid harbouring the insecticidal genes.</title>
        <authorList>
            <person name="Navas L.E."/>
            <person name="Amadio A.F."/>
            <person name="Ortiz E.M."/>
            <person name="Sauka D.H."/>
            <person name="Benintende G.B."/>
            <person name="Zandomeni R.O."/>
            <person name="Berretta M.F."/>
        </authorList>
    </citation>
    <scope>NUCLEOTIDE SEQUENCE</scope>
    <source>
        <strain evidence="2">INTA Fr7-4</strain>
        <plasmid evidence="2">pFR260</plasmid>
    </source>
</reference>
<dbReference type="AlphaFoldDB" id="A0A1B2RC45"/>